<dbReference type="Pfam" id="PF07660">
    <property type="entry name" value="STN"/>
    <property type="match status" value="1"/>
</dbReference>
<accession>A0A5M4ATX5</accession>
<dbReference type="InterPro" id="IPR011662">
    <property type="entry name" value="Secretin/TonB_short_N"/>
</dbReference>
<comment type="similarity">
    <text evidence="10 11">Belongs to the TonB-dependent receptor family.</text>
</comment>
<evidence type="ECO:0000313" key="13">
    <source>
        <dbReference type="EMBL" id="GET31390.1"/>
    </source>
</evidence>
<dbReference type="InterPro" id="IPR037066">
    <property type="entry name" value="Plug_dom_sf"/>
</dbReference>
<feature type="domain" description="Secretin/TonB short N-terminal" evidence="12">
    <location>
        <begin position="51"/>
        <end position="102"/>
    </location>
</feature>
<keyword evidence="2 10" id="KW-0813">Transport</keyword>
<evidence type="ECO:0000256" key="7">
    <source>
        <dbReference type="ARBA" id="ARBA00023077"/>
    </source>
</evidence>
<dbReference type="InterPro" id="IPR023996">
    <property type="entry name" value="TonB-dep_OMP_SusC/RagA"/>
</dbReference>
<evidence type="ECO:0000256" key="8">
    <source>
        <dbReference type="ARBA" id="ARBA00023136"/>
    </source>
</evidence>
<dbReference type="NCBIfam" id="TIGR04057">
    <property type="entry name" value="SusC_RagA_signa"/>
    <property type="match status" value="1"/>
</dbReference>
<evidence type="ECO:0000259" key="12">
    <source>
        <dbReference type="SMART" id="SM00965"/>
    </source>
</evidence>
<evidence type="ECO:0000256" key="11">
    <source>
        <dbReference type="RuleBase" id="RU003357"/>
    </source>
</evidence>
<keyword evidence="4" id="KW-0410">Iron transport</keyword>
<dbReference type="GO" id="GO:0009279">
    <property type="term" value="C:cell outer membrane"/>
    <property type="evidence" value="ECO:0007669"/>
    <property type="project" value="UniProtKB-SubCell"/>
</dbReference>
<comment type="subcellular location">
    <subcellularLocation>
        <location evidence="1 10">Cell outer membrane</location>
        <topology evidence="1 10">Multi-pass membrane protein</topology>
    </subcellularLocation>
</comment>
<dbReference type="InterPro" id="IPR023997">
    <property type="entry name" value="TonB-dep_OMP_SusC/RagA_CS"/>
</dbReference>
<dbReference type="Pfam" id="PF07715">
    <property type="entry name" value="Plug"/>
    <property type="match status" value="1"/>
</dbReference>
<dbReference type="Proteomes" id="UP000391834">
    <property type="component" value="Unassembled WGS sequence"/>
</dbReference>
<evidence type="ECO:0000256" key="9">
    <source>
        <dbReference type="ARBA" id="ARBA00023237"/>
    </source>
</evidence>
<dbReference type="SUPFAM" id="SSF49464">
    <property type="entry name" value="Carboxypeptidase regulatory domain-like"/>
    <property type="match status" value="1"/>
</dbReference>
<evidence type="ECO:0000256" key="5">
    <source>
        <dbReference type="ARBA" id="ARBA00022692"/>
    </source>
</evidence>
<dbReference type="Gene3D" id="2.60.40.1120">
    <property type="entry name" value="Carboxypeptidase-like, regulatory domain"/>
    <property type="match status" value="1"/>
</dbReference>
<evidence type="ECO:0000256" key="1">
    <source>
        <dbReference type="ARBA" id="ARBA00004571"/>
    </source>
</evidence>
<reference evidence="13 14" key="1">
    <citation type="submission" date="2019-10" db="EMBL/GenBank/DDBJ databases">
        <title>Prolixibacter strains distinguished by the presence of nitrate reductase genes were adept at nitrate-dependent anaerobic corrosion of metallic iron and carbon steel.</title>
        <authorList>
            <person name="Iino T."/>
            <person name="Shono N."/>
            <person name="Ito K."/>
            <person name="Nakamura R."/>
            <person name="Sueoka K."/>
            <person name="Harayama S."/>
            <person name="Ohkuma M."/>
        </authorList>
    </citation>
    <scope>NUCLEOTIDE SEQUENCE [LARGE SCALE GENOMIC DNA]</scope>
    <source>
        <strain evidence="13 14">JCM 13498</strain>
    </source>
</reference>
<keyword evidence="5 10" id="KW-0812">Transmembrane</keyword>
<dbReference type="FunFam" id="2.60.40.1120:FF:000003">
    <property type="entry name" value="Outer membrane protein Omp121"/>
    <property type="match status" value="1"/>
</dbReference>
<dbReference type="InterPro" id="IPR012910">
    <property type="entry name" value="Plug_dom"/>
</dbReference>
<dbReference type="EMBL" id="BLAX01000001">
    <property type="protein sequence ID" value="GET31390.1"/>
    <property type="molecule type" value="Genomic_DNA"/>
</dbReference>
<organism evidence="13 14">
    <name type="scientific">Prolixibacter bellariivorans</name>
    <dbReference type="NCBI Taxonomy" id="314319"/>
    <lineage>
        <taxon>Bacteria</taxon>
        <taxon>Pseudomonadati</taxon>
        <taxon>Bacteroidota</taxon>
        <taxon>Bacteroidia</taxon>
        <taxon>Marinilabiliales</taxon>
        <taxon>Prolixibacteraceae</taxon>
        <taxon>Prolixibacter</taxon>
    </lineage>
</organism>
<keyword evidence="14" id="KW-1185">Reference proteome</keyword>
<keyword evidence="4" id="KW-0406">Ion transport</keyword>
<dbReference type="AlphaFoldDB" id="A0A5M4ATX5"/>
<evidence type="ECO:0000256" key="2">
    <source>
        <dbReference type="ARBA" id="ARBA00022448"/>
    </source>
</evidence>
<dbReference type="NCBIfam" id="TIGR04056">
    <property type="entry name" value="OMP_RagA_SusC"/>
    <property type="match status" value="1"/>
</dbReference>
<evidence type="ECO:0000313" key="14">
    <source>
        <dbReference type="Proteomes" id="UP000391834"/>
    </source>
</evidence>
<dbReference type="PROSITE" id="PS52016">
    <property type="entry name" value="TONB_DEPENDENT_REC_3"/>
    <property type="match status" value="1"/>
</dbReference>
<evidence type="ECO:0000256" key="6">
    <source>
        <dbReference type="ARBA" id="ARBA00023004"/>
    </source>
</evidence>
<dbReference type="GO" id="GO:0006826">
    <property type="term" value="P:iron ion transport"/>
    <property type="evidence" value="ECO:0007669"/>
    <property type="project" value="UniProtKB-KW"/>
</dbReference>
<dbReference type="Pfam" id="PF00593">
    <property type="entry name" value="TonB_dep_Rec_b-barrel"/>
    <property type="match status" value="1"/>
</dbReference>
<dbReference type="Gene3D" id="2.40.170.20">
    <property type="entry name" value="TonB-dependent receptor, beta-barrel domain"/>
    <property type="match status" value="1"/>
</dbReference>
<evidence type="ECO:0000256" key="10">
    <source>
        <dbReference type="PROSITE-ProRule" id="PRU01360"/>
    </source>
</evidence>
<dbReference type="SUPFAM" id="SSF56935">
    <property type="entry name" value="Porins"/>
    <property type="match status" value="1"/>
</dbReference>
<proteinExistence type="inferred from homology"/>
<dbReference type="InterPro" id="IPR000531">
    <property type="entry name" value="Beta-barrel_TonB"/>
</dbReference>
<dbReference type="FunFam" id="2.170.130.10:FF:000008">
    <property type="entry name" value="SusC/RagA family TonB-linked outer membrane protein"/>
    <property type="match status" value="1"/>
</dbReference>
<keyword evidence="6" id="KW-0408">Iron</keyword>
<dbReference type="Pfam" id="PF13715">
    <property type="entry name" value="CarbopepD_reg_2"/>
    <property type="match status" value="1"/>
</dbReference>
<keyword evidence="3 10" id="KW-1134">Transmembrane beta strand</keyword>
<keyword evidence="7 11" id="KW-0798">TonB box</keyword>
<dbReference type="InterPro" id="IPR036942">
    <property type="entry name" value="Beta-barrel_TonB_sf"/>
</dbReference>
<evidence type="ECO:0000256" key="4">
    <source>
        <dbReference type="ARBA" id="ARBA00022496"/>
    </source>
</evidence>
<keyword evidence="9 10" id="KW-0998">Cell outer membrane</keyword>
<evidence type="ECO:0000256" key="3">
    <source>
        <dbReference type="ARBA" id="ARBA00022452"/>
    </source>
</evidence>
<sequence length="1117" mass="123898">MLNVGITFVFLILTLGSVTASVYSQETSIQVKLENATVEDILKNIEEQTEFRFLYRSDLLKDIPTQNVNVNGERVEDILNKILVPYGFTYEIDDRTVIIKKAEKPADVKKPKPVTQKNQEIKGKVTDKDGKPIPGVSIVVKGTTMGTITDPDGNYTLSIPESAQTLVFSFVGMEPQEVAINGRSQVDITMTESNVGLNEVVVVGYGTMKKLDVSGSIVSANAEVIKEVPSVSATKALQGRLPGIQISQTSTRPGSDMQIRIRGVRSINATNDPLIVVDGIPFAGSLNDISPSDIKSIDILKDASSTAIYGSRGANGVILITTYRGRVAEKPTVSYNGYYGVKTVAKKYPVYNGEEFQAFRHATLNPDYKDNYTALEQASIASKSYTDWQDLMYQNAVVTSQDVSVSAGTNKGAYSLGAGYYDETAVLPGQKYTRYSLRTAIDQQIGQFVKIGLSSQNSFGITDGEGFTDEGKGLMNNIITLSPLLPAYNDDGSIRQIPTEGWIDTYYNPLLIKNSDLWQERRKRFASFNSLYGEIKFTNSLRYRINLGLSYSHDDYGNYFGSDTPFKNGSVSSATVQNVRNTVWTIENLLYYDKVFAEKHRLNVTAMYSAEESEYVESRMSADDLPADYLFYYNLGLANGAKNIVADDQNYHKRGLLSYMARAQYAYDDRYMVTLTFRTDGASVLAPGHQWHNYPALSAGWNINKESFLKDVKSINQLKLRFGYGQTSNQAISPYATKGELAQVPYNFGSNNMYGYYVSTLPNSNLGWEYTQSYNGGLDFSLFNNRLSGYFDYYYQKTKDVLVKVNLPQSAGVSNPMWQNVGETRNKGFELSLSAQIIKPAEKGSFGWDVDFNIYANRNKLLSLNSGVSEDIGNGLFVGHPINVIYDYKKLGIIQENEAPYLGRPAGQIKVADLNDDGKISADEDRTILGSFEPDFAGGFSTRFYYKNFDLSIVSFFKSGGMLISSIYMPQSYLSTNNGRRNSIRVDYWTPEHTSGTYPEPGNQNTADVNDFGSTLGYFDASYWKFRTISLGYTFDKSLLSKIGCKDARVYFTCENPFVLFSPYMDAGGLDPEPTGSGGQGANETLTKNSGIQARQLTIGANTPPTRNFIIGLSMKF</sequence>
<dbReference type="InterPro" id="IPR008969">
    <property type="entry name" value="CarboxyPept-like_regulatory"/>
</dbReference>
<name>A0A5M4ATX5_9BACT</name>
<dbReference type="InterPro" id="IPR039426">
    <property type="entry name" value="TonB-dep_rcpt-like"/>
</dbReference>
<dbReference type="SMART" id="SM00965">
    <property type="entry name" value="STN"/>
    <property type="match status" value="1"/>
</dbReference>
<dbReference type="Gene3D" id="2.170.130.10">
    <property type="entry name" value="TonB-dependent receptor, plug domain"/>
    <property type="match status" value="1"/>
</dbReference>
<keyword evidence="8 10" id="KW-0472">Membrane</keyword>
<gene>
    <name evidence="13" type="ORF">PbJCM13498_02530</name>
</gene>
<protein>
    <submittedName>
        <fullName evidence="13">SusC/RagA family TonB-linked outer membrane protein</fullName>
    </submittedName>
</protein>
<comment type="caution">
    <text evidence="13">The sequence shown here is derived from an EMBL/GenBank/DDBJ whole genome shotgun (WGS) entry which is preliminary data.</text>
</comment>